<organism evidence="8 9">
    <name type="scientific">Parathalassolituus penaei</name>
    <dbReference type="NCBI Taxonomy" id="2997323"/>
    <lineage>
        <taxon>Bacteria</taxon>
        <taxon>Pseudomonadati</taxon>
        <taxon>Pseudomonadota</taxon>
        <taxon>Gammaproteobacteria</taxon>
        <taxon>Oceanospirillales</taxon>
        <taxon>Oceanospirillaceae</taxon>
        <taxon>Parathalassolituus</taxon>
    </lineage>
</organism>
<keyword evidence="4 7" id="KW-0812">Transmembrane</keyword>
<name>A0A9X3ECB1_9GAMM</name>
<comment type="caution">
    <text evidence="8">The sequence shown here is derived from an EMBL/GenBank/DDBJ whole genome shotgun (WGS) entry which is preliminary data.</text>
</comment>
<dbReference type="CDD" id="cd06579">
    <property type="entry name" value="TM_PBP1_transp_AraH_like"/>
    <property type="match status" value="1"/>
</dbReference>
<accession>A0A9X3ECB1</accession>
<reference evidence="8" key="1">
    <citation type="submission" date="2022-11" db="EMBL/GenBank/DDBJ databases">
        <title>Parathalassolutuus dongxingensis gen. nov., sp. nov., a novel member of family Oceanospirillaceae isolated from a coastal shrimp pond in Guangxi, China.</title>
        <authorList>
            <person name="Chen H."/>
        </authorList>
    </citation>
    <scope>NUCLEOTIDE SEQUENCE</scope>
    <source>
        <strain evidence="8">G-43</strain>
    </source>
</reference>
<evidence type="ECO:0000256" key="3">
    <source>
        <dbReference type="ARBA" id="ARBA00022475"/>
    </source>
</evidence>
<evidence type="ECO:0000256" key="7">
    <source>
        <dbReference type="SAM" id="Phobius"/>
    </source>
</evidence>
<dbReference type="Pfam" id="PF02653">
    <property type="entry name" value="BPD_transp_2"/>
    <property type="match status" value="1"/>
</dbReference>
<dbReference type="InterPro" id="IPR001851">
    <property type="entry name" value="ABC_transp_permease"/>
</dbReference>
<dbReference type="AlphaFoldDB" id="A0A9X3ECB1"/>
<dbReference type="GO" id="GO:0005886">
    <property type="term" value="C:plasma membrane"/>
    <property type="evidence" value="ECO:0007669"/>
    <property type="project" value="UniProtKB-SubCell"/>
</dbReference>
<keyword evidence="6 7" id="KW-0472">Membrane</keyword>
<proteinExistence type="inferred from homology"/>
<keyword evidence="3" id="KW-1003">Cell membrane</keyword>
<sequence>MTTTTTSGMAGVSMAVDNRIAEHERVADAAGGKVASFTVEHLSPLERAHRFFHANPVAAPAIVLLLALLGFSLVIGERFLDPFNLSLILQQVTIIGILGIAQTLIILTAGIDLSVGAIMVLTSVIMGKMAVDVGMPPVVALMAGMLAGAVTGYINGLLVTQFRLPPFIVTLGTWNIFFALNLWYSQSETIRSKAIADTAPLLQWTGQSVEIFGARLTYGSLLMLVLFAAVWYALNRTPWGKHVYATGDDPAAANLAGIRTNRVLLSVYVVAGVICAIGAWALIGRIGSVSPQAGMTANLDSITAVVIGGCSLFGGRGAIWGTLVGALVVGVFRNGLALAGVDVLWQEFTVGLLIIVAVGMDQWIRKV</sequence>
<dbReference type="EMBL" id="JAPNOA010000020">
    <property type="protein sequence ID" value="MCY0964949.1"/>
    <property type="molecule type" value="Genomic_DNA"/>
</dbReference>
<feature type="transmembrane region" description="Helical" evidence="7">
    <location>
        <begin position="216"/>
        <end position="234"/>
    </location>
</feature>
<feature type="transmembrane region" description="Helical" evidence="7">
    <location>
        <begin position="138"/>
        <end position="158"/>
    </location>
</feature>
<gene>
    <name evidence="8" type="ORF">OUO13_07100</name>
</gene>
<comment type="subcellular location">
    <subcellularLocation>
        <location evidence="1">Cell inner membrane</location>
        <topology evidence="1">Multi-pass membrane protein</topology>
    </subcellularLocation>
</comment>
<feature type="transmembrane region" description="Helical" evidence="7">
    <location>
        <begin position="57"/>
        <end position="75"/>
    </location>
</feature>
<feature type="transmembrane region" description="Helical" evidence="7">
    <location>
        <begin position="263"/>
        <end position="283"/>
    </location>
</feature>
<evidence type="ECO:0000256" key="1">
    <source>
        <dbReference type="ARBA" id="ARBA00004429"/>
    </source>
</evidence>
<feature type="transmembrane region" description="Helical" evidence="7">
    <location>
        <begin position="304"/>
        <end position="332"/>
    </location>
</feature>
<dbReference type="PANTHER" id="PTHR32196">
    <property type="entry name" value="ABC TRANSPORTER PERMEASE PROTEIN YPHD-RELATED-RELATED"/>
    <property type="match status" value="1"/>
</dbReference>
<dbReference type="PANTHER" id="PTHR32196:SF72">
    <property type="entry name" value="RIBOSE IMPORT PERMEASE PROTEIN RBSC"/>
    <property type="match status" value="1"/>
</dbReference>
<dbReference type="RefSeq" id="WP_283173167.1">
    <property type="nucleotide sequence ID" value="NZ_JAPNOA010000020.1"/>
</dbReference>
<feature type="transmembrane region" description="Helical" evidence="7">
    <location>
        <begin position="344"/>
        <end position="364"/>
    </location>
</feature>
<feature type="transmembrane region" description="Helical" evidence="7">
    <location>
        <begin position="87"/>
        <end position="107"/>
    </location>
</feature>
<evidence type="ECO:0000256" key="4">
    <source>
        <dbReference type="ARBA" id="ARBA00022692"/>
    </source>
</evidence>
<evidence type="ECO:0000256" key="5">
    <source>
        <dbReference type="ARBA" id="ARBA00022989"/>
    </source>
</evidence>
<evidence type="ECO:0000313" key="8">
    <source>
        <dbReference type="EMBL" id="MCY0964949.1"/>
    </source>
</evidence>
<protein>
    <submittedName>
        <fullName evidence="8">ABC transporter permease</fullName>
    </submittedName>
</protein>
<evidence type="ECO:0000313" key="9">
    <source>
        <dbReference type="Proteomes" id="UP001150830"/>
    </source>
</evidence>
<feature type="transmembrane region" description="Helical" evidence="7">
    <location>
        <begin position="164"/>
        <end position="184"/>
    </location>
</feature>
<evidence type="ECO:0000256" key="6">
    <source>
        <dbReference type="ARBA" id="ARBA00023136"/>
    </source>
</evidence>
<dbReference type="Proteomes" id="UP001150830">
    <property type="component" value="Unassembled WGS sequence"/>
</dbReference>
<comment type="similarity">
    <text evidence="2">Belongs to the binding-protein-dependent transport system permease family. AraH/RbsC subfamily.</text>
</comment>
<keyword evidence="5 7" id="KW-1133">Transmembrane helix</keyword>
<keyword evidence="9" id="KW-1185">Reference proteome</keyword>
<dbReference type="GO" id="GO:0022857">
    <property type="term" value="F:transmembrane transporter activity"/>
    <property type="evidence" value="ECO:0007669"/>
    <property type="project" value="InterPro"/>
</dbReference>
<evidence type="ECO:0000256" key="2">
    <source>
        <dbReference type="ARBA" id="ARBA00007942"/>
    </source>
</evidence>